<reference evidence="3" key="1">
    <citation type="journal article" date="2019" name="Int. J. Syst. Evol. Microbiol.">
        <title>The Global Catalogue of Microorganisms (GCM) 10K type strain sequencing project: providing services to taxonomists for standard genome sequencing and annotation.</title>
        <authorList>
            <consortium name="The Broad Institute Genomics Platform"/>
            <consortium name="The Broad Institute Genome Sequencing Center for Infectious Disease"/>
            <person name="Wu L."/>
            <person name="Ma J."/>
        </authorList>
    </citation>
    <scope>NUCLEOTIDE SEQUENCE [LARGE SCALE GENOMIC DNA]</scope>
    <source>
        <strain evidence="3">CCM 8604</strain>
    </source>
</reference>
<evidence type="ECO:0008006" key="4">
    <source>
        <dbReference type="Google" id="ProtNLM"/>
    </source>
</evidence>
<evidence type="ECO:0000313" key="2">
    <source>
        <dbReference type="EMBL" id="MFD0705360.1"/>
    </source>
</evidence>
<name>A0ABW2Y523_9BIFI</name>
<comment type="caution">
    <text evidence="2">The sequence shown here is derived from an EMBL/GenBank/DDBJ whole genome shotgun (WGS) entry which is preliminary data.</text>
</comment>
<feature type="transmembrane region" description="Helical" evidence="1">
    <location>
        <begin position="140"/>
        <end position="158"/>
    </location>
</feature>
<gene>
    <name evidence="2" type="ORF">ACFQY8_06340</name>
</gene>
<organism evidence="2 3">
    <name type="scientific">Alloscardovia venturai</name>
    <dbReference type="NCBI Taxonomy" id="1769421"/>
    <lineage>
        <taxon>Bacteria</taxon>
        <taxon>Bacillati</taxon>
        <taxon>Actinomycetota</taxon>
        <taxon>Actinomycetes</taxon>
        <taxon>Bifidobacteriales</taxon>
        <taxon>Bifidobacteriaceae</taxon>
        <taxon>Alloscardovia</taxon>
    </lineage>
</organism>
<dbReference type="EMBL" id="JBHTHQ010000021">
    <property type="protein sequence ID" value="MFD0705360.1"/>
    <property type="molecule type" value="Genomic_DNA"/>
</dbReference>
<proteinExistence type="predicted"/>
<keyword evidence="3" id="KW-1185">Reference proteome</keyword>
<dbReference type="Proteomes" id="UP001597036">
    <property type="component" value="Unassembled WGS sequence"/>
</dbReference>
<keyword evidence="1" id="KW-0812">Transmembrane</keyword>
<accession>A0ABW2Y523</accession>
<keyword evidence="1" id="KW-0472">Membrane</keyword>
<dbReference type="RefSeq" id="WP_377939049.1">
    <property type="nucleotide sequence ID" value="NZ_JBHTHQ010000021.1"/>
</dbReference>
<evidence type="ECO:0000313" key="3">
    <source>
        <dbReference type="Proteomes" id="UP001597036"/>
    </source>
</evidence>
<feature type="transmembrane region" description="Helical" evidence="1">
    <location>
        <begin position="57"/>
        <end position="74"/>
    </location>
</feature>
<sequence>MKQWPSSQISDSHLMATTIISSSLRSDNSSVGITQINKNYDSRFRAYTEFTQRLSRWAPVLMLVLGVAFGVFTVRSRRLEYAGALHAGQSKPAQILEIMCETCIWIIIAQVVSTCVLGVYALRFISEGSIETLTAGLRSVSTFGCGIVIGTVVAGLCIRQSQLFTYFKTR</sequence>
<protein>
    <recommendedName>
        <fullName evidence="4">ABC transporter permease</fullName>
    </recommendedName>
</protein>
<evidence type="ECO:0000256" key="1">
    <source>
        <dbReference type="SAM" id="Phobius"/>
    </source>
</evidence>
<keyword evidence="1" id="KW-1133">Transmembrane helix</keyword>
<feature type="transmembrane region" description="Helical" evidence="1">
    <location>
        <begin position="95"/>
        <end position="120"/>
    </location>
</feature>